<comment type="function">
    <text evidence="1">Condensation of UDP-2,3-diacylglucosamine and 2,3-diacylglucosamine-1-phosphate to form lipid A disaccharide, a precursor of lipid A, a phosphorylated glycolipid that anchors the lipopolysaccharide to the outer membrane of the cell.</text>
</comment>
<comment type="catalytic activity">
    <reaction evidence="9">
        <text>a lipid X + a UDP-2-N,3-O-bis[(3R)-3-hydroxyacyl]-alpha-D-glucosamine = a lipid A disaccharide + UDP + H(+)</text>
        <dbReference type="Rhea" id="RHEA:67828"/>
        <dbReference type="ChEBI" id="CHEBI:15378"/>
        <dbReference type="ChEBI" id="CHEBI:58223"/>
        <dbReference type="ChEBI" id="CHEBI:137748"/>
        <dbReference type="ChEBI" id="CHEBI:176338"/>
        <dbReference type="ChEBI" id="CHEBI:176343"/>
        <dbReference type="EC" id="2.4.1.182"/>
    </reaction>
</comment>
<keyword evidence="5" id="KW-0441">Lipid A biosynthesis</keyword>
<protein>
    <recommendedName>
        <fullName evidence="3 10">Lipid-A-disaccharide synthase</fullName>
        <ecNumber evidence="2 10">2.4.1.182</ecNumber>
    </recommendedName>
</protein>
<evidence type="ECO:0000256" key="6">
    <source>
        <dbReference type="ARBA" id="ARBA00022676"/>
    </source>
</evidence>
<dbReference type="PANTHER" id="PTHR30372:SF4">
    <property type="entry name" value="LIPID-A-DISACCHARIDE SYNTHASE, MITOCHONDRIAL-RELATED"/>
    <property type="match status" value="1"/>
</dbReference>
<evidence type="ECO:0000256" key="3">
    <source>
        <dbReference type="ARBA" id="ARBA00020902"/>
    </source>
</evidence>
<keyword evidence="4" id="KW-0444">Lipid biosynthesis</keyword>
<evidence type="ECO:0000256" key="10">
    <source>
        <dbReference type="NCBIfam" id="TIGR00215"/>
    </source>
</evidence>
<proteinExistence type="predicted"/>
<dbReference type="GO" id="GO:0008915">
    <property type="term" value="F:lipid-A-disaccharide synthase activity"/>
    <property type="evidence" value="ECO:0007669"/>
    <property type="project" value="UniProtKB-UniRule"/>
</dbReference>
<evidence type="ECO:0000256" key="1">
    <source>
        <dbReference type="ARBA" id="ARBA00002056"/>
    </source>
</evidence>
<evidence type="ECO:0000256" key="4">
    <source>
        <dbReference type="ARBA" id="ARBA00022516"/>
    </source>
</evidence>
<comment type="caution">
    <text evidence="11">The sequence shown here is derived from an EMBL/GenBank/DDBJ whole genome shotgun (WGS) entry which is preliminary data.</text>
</comment>
<sequence length="372" mass="40699">MSMRDLMVVAGEVSGDIHAGNMLAELQQNSPEIRAFGVGGERLAAAGLDLVASTDELAHMGLVEVLRELPRIRQVMRRLVVEAERRRPAVAVLVDSPDFNLRLAARLRRLDIPVVLYVSPQLWAWRRGRVRTVRKVAREVLCILPFEVPFYEAHNVHARYVGHPLVDEIDRVGLLGRTANPEPGWLAMLPGSRAMEVRQLLPVMLQTLQMMPPSQVKAAVLVEAPGMQVEIDAVLADCAVDPRLRRVRGEMRRRELSGCELAWTASGTATLECALLGVPMVVGYRLQPVSYALAKLLVRVPNVALVNLIVGRTVVPELLQNAWCADRLAAVTSEIFISGVESQKAGLAEARGLLGSPGASRQAAEAVAEYFG</sequence>
<gene>
    <name evidence="11" type="primary">lpxB</name>
    <name evidence="11" type="ORF">IFJ97_07635</name>
</gene>
<evidence type="ECO:0000256" key="8">
    <source>
        <dbReference type="ARBA" id="ARBA00023098"/>
    </source>
</evidence>
<dbReference type="GO" id="GO:0009245">
    <property type="term" value="P:lipid A biosynthetic process"/>
    <property type="evidence" value="ECO:0007669"/>
    <property type="project" value="UniProtKB-UniRule"/>
</dbReference>
<dbReference type="GO" id="GO:0005543">
    <property type="term" value="F:phospholipid binding"/>
    <property type="evidence" value="ECO:0007669"/>
    <property type="project" value="TreeGrafter"/>
</dbReference>
<organism evidence="11 12">
    <name type="scientific">Candidatus Sulfomarinibacter kjeldsenii</name>
    <dbReference type="NCBI Taxonomy" id="2885994"/>
    <lineage>
        <taxon>Bacteria</taxon>
        <taxon>Pseudomonadati</taxon>
        <taxon>Acidobacteriota</taxon>
        <taxon>Thermoanaerobaculia</taxon>
        <taxon>Thermoanaerobaculales</taxon>
        <taxon>Candidatus Sulfomarinibacteraceae</taxon>
        <taxon>Candidatus Sulfomarinibacter</taxon>
    </lineage>
</organism>
<evidence type="ECO:0000256" key="2">
    <source>
        <dbReference type="ARBA" id="ARBA00012687"/>
    </source>
</evidence>
<keyword evidence="7 11" id="KW-0808">Transferase</keyword>
<dbReference type="Proteomes" id="UP000598633">
    <property type="component" value="Unassembled WGS sequence"/>
</dbReference>
<dbReference type="EMBL" id="JACXWA010000121">
    <property type="protein sequence ID" value="MBD3871212.1"/>
    <property type="molecule type" value="Genomic_DNA"/>
</dbReference>
<dbReference type="NCBIfam" id="TIGR00215">
    <property type="entry name" value="lpxB"/>
    <property type="match status" value="1"/>
</dbReference>
<dbReference type="AlphaFoldDB" id="A0A8J6XY38"/>
<dbReference type="PANTHER" id="PTHR30372">
    <property type="entry name" value="LIPID-A-DISACCHARIDE SYNTHASE"/>
    <property type="match status" value="1"/>
</dbReference>
<evidence type="ECO:0000256" key="7">
    <source>
        <dbReference type="ARBA" id="ARBA00022679"/>
    </source>
</evidence>
<dbReference type="InterPro" id="IPR003835">
    <property type="entry name" value="Glyco_trans_19"/>
</dbReference>
<reference evidence="11 12" key="1">
    <citation type="submission" date="2020-08" db="EMBL/GenBank/DDBJ databases">
        <title>Acidobacteriota in marine sediments use diverse sulfur dissimilation pathways.</title>
        <authorList>
            <person name="Wasmund K."/>
        </authorList>
    </citation>
    <scope>NUCLEOTIDE SEQUENCE [LARGE SCALE GENOMIC DNA]</scope>
    <source>
        <strain evidence="11">MAG AM3-A</strain>
    </source>
</reference>
<keyword evidence="8" id="KW-0443">Lipid metabolism</keyword>
<evidence type="ECO:0000256" key="5">
    <source>
        <dbReference type="ARBA" id="ARBA00022556"/>
    </source>
</evidence>
<keyword evidence="6 11" id="KW-0328">Glycosyltransferase</keyword>
<evidence type="ECO:0000313" key="12">
    <source>
        <dbReference type="Proteomes" id="UP000598633"/>
    </source>
</evidence>
<evidence type="ECO:0000256" key="9">
    <source>
        <dbReference type="ARBA" id="ARBA00048975"/>
    </source>
</evidence>
<dbReference type="SUPFAM" id="SSF53756">
    <property type="entry name" value="UDP-Glycosyltransferase/glycogen phosphorylase"/>
    <property type="match status" value="1"/>
</dbReference>
<evidence type="ECO:0000313" key="11">
    <source>
        <dbReference type="EMBL" id="MBD3871212.1"/>
    </source>
</evidence>
<dbReference type="Pfam" id="PF02684">
    <property type="entry name" value="LpxB"/>
    <property type="match status" value="1"/>
</dbReference>
<accession>A0A8J6XY38</accession>
<dbReference type="GO" id="GO:0016020">
    <property type="term" value="C:membrane"/>
    <property type="evidence" value="ECO:0007669"/>
    <property type="project" value="GOC"/>
</dbReference>
<name>A0A8J6XY38_9BACT</name>
<dbReference type="EC" id="2.4.1.182" evidence="2 10"/>